<protein>
    <submittedName>
        <fullName evidence="1">Uncharacterized protein</fullName>
    </submittedName>
</protein>
<dbReference type="Proteomes" id="UP000670527">
    <property type="component" value="Unassembled WGS sequence"/>
</dbReference>
<accession>A0ABS3THG3</accession>
<organism evidence="1 2">
    <name type="scientific">Hymenobacter defluvii</name>
    <dbReference type="NCBI Taxonomy" id="2054411"/>
    <lineage>
        <taxon>Bacteria</taxon>
        <taxon>Pseudomonadati</taxon>
        <taxon>Bacteroidota</taxon>
        <taxon>Cytophagia</taxon>
        <taxon>Cytophagales</taxon>
        <taxon>Hymenobacteraceae</taxon>
        <taxon>Hymenobacter</taxon>
    </lineage>
</organism>
<evidence type="ECO:0000313" key="1">
    <source>
        <dbReference type="EMBL" id="MBO3273078.1"/>
    </source>
</evidence>
<comment type="caution">
    <text evidence="1">The sequence shown here is derived from an EMBL/GenBank/DDBJ whole genome shotgun (WGS) entry which is preliminary data.</text>
</comment>
<reference evidence="1 2" key="1">
    <citation type="submission" date="2021-03" db="EMBL/GenBank/DDBJ databases">
        <authorList>
            <person name="Kim M.K."/>
        </authorList>
    </citation>
    <scope>NUCLEOTIDE SEQUENCE [LARGE SCALE GENOMIC DNA]</scope>
    <source>
        <strain evidence="1 2">BT507</strain>
    </source>
</reference>
<keyword evidence="2" id="KW-1185">Reference proteome</keyword>
<proteinExistence type="predicted"/>
<evidence type="ECO:0000313" key="2">
    <source>
        <dbReference type="Proteomes" id="UP000670527"/>
    </source>
</evidence>
<dbReference type="RefSeq" id="WP_208309225.1">
    <property type="nucleotide sequence ID" value="NZ_JAGETX010000024.1"/>
</dbReference>
<gene>
    <name evidence="1" type="ORF">J4D97_20680</name>
</gene>
<name>A0ABS3THG3_9BACT</name>
<sequence length="76" mass="8438">MYGAAVTPPTAKQIANGIALMNSTSRSSLRKVLEHAMFTPARRQKAEELMKEADAATLLRWKLKAMEEIKKYEGAS</sequence>
<dbReference type="EMBL" id="JAGETX010000024">
    <property type="protein sequence ID" value="MBO3273078.1"/>
    <property type="molecule type" value="Genomic_DNA"/>
</dbReference>